<dbReference type="Pfam" id="PF12680">
    <property type="entry name" value="SnoaL_2"/>
    <property type="match status" value="1"/>
</dbReference>
<dbReference type="InterPro" id="IPR032710">
    <property type="entry name" value="NTF2-like_dom_sf"/>
</dbReference>
<dbReference type="Proteomes" id="UP000033664">
    <property type="component" value="Unassembled WGS sequence"/>
</dbReference>
<dbReference type="InterPro" id="IPR037401">
    <property type="entry name" value="SnoaL-like"/>
</dbReference>
<keyword evidence="3" id="KW-1185">Reference proteome</keyword>
<gene>
    <name evidence="2" type="ORF">TW72_07350</name>
</gene>
<dbReference type="SUPFAM" id="SSF54427">
    <property type="entry name" value="NTF2-like"/>
    <property type="match status" value="1"/>
</dbReference>
<organism evidence="2 3">
    <name type="scientific">Pseudoalteromonas ruthenica</name>
    <dbReference type="NCBI Taxonomy" id="151081"/>
    <lineage>
        <taxon>Bacteria</taxon>
        <taxon>Pseudomonadati</taxon>
        <taxon>Pseudomonadota</taxon>
        <taxon>Gammaproteobacteria</taxon>
        <taxon>Alteromonadales</taxon>
        <taxon>Pseudoalteromonadaceae</taxon>
        <taxon>Pseudoalteromonas</taxon>
    </lineage>
</organism>
<sequence length="141" mass="16443">MNNALEQFVSVYQRLDKHNLDLLHEVYGEAIHFQDPLHEVKGLQQLRRYFANLYANVNHCTFDISQQFAFDNHAFLYWTMRFSHPKLNGGKEVAVAGHSFLQFDQGKVIHHRDYFDVGAMLYRHIPLLGRVIKLVDNKAGS</sequence>
<accession>A0A0F4PYE8</accession>
<evidence type="ECO:0000259" key="1">
    <source>
        <dbReference type="Pfam" id="PF12680"/>
    </source>
</evidence>
<feature type="domain" description="SnoaL-like" evidence="1">
    <location>
        <begin position="11"/>
        <end position="111"/>
    </location>
</feature>
<dbReference type="Gene3D" id="3.10.450.50">
    <property type="match status" value="1"/>
</dbReference>
<protein>
    <submittedName>
        <fullName evidence="2">Transcriptional regulator</fullName>
    </submittedName>
</protein>
<dbReference type="EMBL" id="JXXZ01000006">
    <property type="protein sequence ID" value="KJZ00491.1"/>
    <property type="molecule type" value="Genomic_DNA"/>
</dbReference>
<name>A0A0F4PYE8_9GAMM</name>
<reference evidence="2 3" key="1">
    <citation type="journal article" date="2015" name="BMC Genomics">
        <title>Genome mining reveals unlocked bioactive potential of marine Gram-negative bacteria.</title>
        <authorList>
            <person name="Machado H."/>
            <person name="Sonnenschein E.C."/>
            <person name="Melchiorsen J."/>
            <person name="Gram L."/>
        </authorList>
    </citation>
    <scope>NUCLEOTIDE SEQUENCE [LARGE SCALE GENOMIC DNA]</scope>
    <source>
        <strain evidence="2 3">S3137</strain>
    </source>
</reference>
<evidence type="ECO:0000313" key="2">
    <source>
        <dbReference type="EMBL" id="KJZ00491.1"/>
    </source>
</evidence>
<proteinExistence type="predicted"/>
<evidence type="ECO:0000313" key="3">
    <source>
        <dbReference type="Proteomes" id="UP000033664"/>
    </source>
</evidence>
<dbReference type="eggNOG" id="COG3631">
    <property type="taxonomic scope" value="Bacteria"/>
</dbReference>
<dbReference type="GeneID" id="58228300"/>
<dbReference type="OrthoDB" id="1115105at2"/>
<dbReference type="RefSeq" id="WP_045979962.1">
    <property type="nucleotide sequence ID" value="NZ_JXXY01000015.1"/>
</dbReference>
<dbReference type="AlphaFoldDB" id="A0A0F4PYE8"/>
<comment type="caution">
    <text evidence="2">The sequence shown here is derived from an EMBL/GenBank/DDBJ whole genome shotgun (WGS) entry which is preliminary data.</text>
</comment>
<dbReference type="PATRIC" id="fig|151081.8.peg.2772"/>